<evidence type="ECO:0000313" key="2">
    <source>
        <dbReference type="EMBL" id="OGE94899.1"/>
    </source>
</evidence>
<feature type="transmembrane region" description="Helical" evidence="1">
    <location>
        <begin position="43"/>
        <end position="66"/>
    </location>
</feature>
<organism evidence="2 3">
    <name type="scientific">Candidatus Doudnabacteria bacterium RIFCSPLOWO2_01_FULL_44_21</name>
    <dbReference type="NCBI Taxonomy" id="1817841"/>
    <lineage>
        <taxon>Bacteria</taxon>
        <taxon>Candidatus Doudnaibacteriota</taxon>
    </lineage>
</organism>
<accession>A0A1F5PYA1</accession>
<sequence>MKIPNNKFRILNSEQGLPATAPARHASQSEAGGRRALQAGQMIITVVIFALIAMVAISSLVGYIMLQVRAQRQAVGQVMGLNIAEAAIETAVWKLNNQPGYDGEIGISYAGGVYNVTISSLSGSSKLIRADVYVPNALNPQARRSVQVQATIGITTIGFNYGVQVGNGGLEMSNSAKIIGNVYSNSNIVGTNSARIQGTAIAAGTSRIDGMDVDNNAQARTIRGSSNITGNATVSALQSSTVTGNVVADSISSCTIGGTAIYDTRSSCSVGGATTTPNPNPYPQASVLPLPISEAQIATWENEAAAGGAVGNQIFSSGTRNLGPKKINGDLILSNTAELVVTGTLWVTGEVRLSNSAILRLSSGFGSQSGAVVAGINEDSSAGYIEISNSAQVLGSGTTGSYILMLSQREGVGSTAIKQDNNPGTPILHAILYAGEGMIEIANSAAMKEITAEKLKISNSATVTYESGLADANFSSGPSGGWEVLDGTWQLLQ</sequence>
<evidence type="ECO:0000256" key="1">
    <source>
        <dbReference type="SAM" id="Phobius"/>
    </source>
</evidence>
<proteinExistence type="predicted"/>
<dbReference type="AlphaFoldDB" id="A0A1F5PYA1"/>
<comment type="caution">
    <text evidence="2">The sequence shown here is derived from an EMBL/GenBank/DDBJ whole genome shotgun (WGS) entry which is preliminary data.</text>
</comment>
<evidence type="ECO:0008006" key="4">
    <source>
        <dbReference type="Google" id="ProtNLM"/>
    </source>
</evidence>
<name>A0A1F5PYA1_9BACT</name>
<gene>
    <name evidence="2" type="ORF">A3B10_03890</name>
</gene>
<dbReference type="STRING" id="1817841.A3B10_03890"/>
<protein>
    <recommendedName>
        <fullName evidence="4">Type 4 fimbrial biogenesis protein PilX N-terminal domain-containing protein</fullName>
    </recommendedName>
</protein>
<keyword evidence="1" id="KW-0812">Transmembrane</keyword>
<keyword evidence="1" id="KW-1133">Transmembrane helix</keyword>
<evidence type="ECO:0000313" key="3">
    <source>
        <dbReference type="Proteomes" id="UP000177281"/>
    </source>
</evidence>
<keyword evidence="1" id="KW-0472">Membrane</keyword>
<dbReference type="EMBL" id="MFFB01000007">
    <property type="protein sequence ID" value="OGE94899.1"/>
    <property type="molecule type" value="Genomic_DNA"/>
</dbReference>
<dbReference type="Proteomes" id="UP000177281">
    <property type="component" value="Unassembled WGS sequence"/>
</dbReference>
<reference evidence="2 3" key="1">
    <citation type="journal article" date="2016" name="Nat. Commun.">
        <title>Thousands of microbial genomes shed light on interconnected biogeochemical processes in an aquifer system.</title>
        <authorList>
            <person name="Anantharaman K."/>
            <person name="Brown C.T."/>
            <person name="Hug L.A."/>
            <person name="Sharon I."/>
            <person name="Castelle C.J."/>
            <person name="Probst A.J."/>
            <person name="Thomas B.C."/>
            <person name="Singh A."/>
            <person name="Wilkins M.J."/>
            <person name="Karaoz U."/>
            <person name="Brodie E.L."/>
            <person name="Williams K.H."/>
            <person name="Hubbard S.S."/>
            <person name="Banfield J.F."/>
        </authorList>
    </citation>
    <scope>NUCLEOTIDE SEQUENCE [LARGE SCALE GENOMIC DNA]</scope>
</reference>